<dbReference type="RefSeq" id="WP_016775049.1">
    <property type="nucleotide sequence ID" value="NZ_CM002330.1"/>
</dbReference>
<sequence>MADLVWLEVLKESFSSTDADYEGLYELIEASIVRGRTNFPAFIYDASQGHGFSVAEGFFYSLDQDWDDPEEFNEVSFFLGEALTSSIPVADYVSLMKIAADVYSAYFPDERDGVQRSAERLEKRYSQQMEEINGDRPPFNSRPA</sequence>
<name>V8R8D5_9PSED</name>
<comment type="caution">
    <text evidence="2">The sequence shown here is derived from an EMBL/GenBank/DDBJ whole genome shotgun (WGS) entry which is preliminary data.</text>
</comment>
<dbReference type="Proteomes" id="UP000024771">
    <property type="component" value="Chromosome"/>
</dbReference>
<dbReference type="EMBL" id="AYMZ01000006">
    <property type="protein sequence ID" value="ETF07815.1"/>
    <property type="molecule type" value="Genomic_DNA"/>
</dbReference>
<dbReference type="GeneID" id="75194083"/>
<evidence type="ECO:0000313" key="3">
    <source>
        <dbReference type="Proteomes" id="UP000024771"/>
    </source>
</evidence>
<accession>V8R8D5</accession>
<dbReference type="PATRIC" id="fig|1395516.4.peg.3056"/>
<dbReference type="eggNOG" id="ENOG503341J">
    <property type="taxonomic scope" value="Bacteria"/>
</dbReference>
<feature type="region of interest" description="Disordered" evidence="1">
    <location>
        <begin position="117"/>
        <end position="144"/>
    </location>
</feature>
<protein>
    <submittedName>
        <fullName evidence="2">Uncharacterized protein</fullName>
    </submittedName>
</protein>
<evidence type="ECO:0000313" key="2">
    <source>
        <dbReference type="EMBL" id="ETF07815.1"/>
    </source>
</evidence>
<proteinExistence type="predicted"/>
<gene>
    <name evidence="2" type="ORF">PMO01_15030</name>
</gene>
<evidence type="ECO:0000256" key="1">
    <source>
        <dbReference type="SAM" id="MobiDB-lite"/>
    </source>
</evidence>
<dbReference type="HOGENOM" id="CLU_158625_0_0_6"/>
<organism evidence="2 3">
    <name type="scientific">Pseudomonas moraviensis R28-S</name>
    <dbReference type="NCBI Taxonomy" id="1395516"/>
    <lineage>
        <taxon>Bacteria</taxon>
        <taxon>Pseudomonadati</taxon>
        <taxon>Pseudomonadota</taxon>
        <taxon>Gammaproteobacteria</taxon>
        <taxon>Pseudomonadales</taxon>
        <taxon>Pseudomonadaceae</taxon>
        <taxon>Pseudomonas</taxon>
    </lineage>
</organism>
<reference evidence="2 3" key="1">
    <citation type="journal article" date="2014" name="Genome Announc.">
        <title>Draft Genome Sequence of Pseudomonas moraviensis R28-S.</title>
        <authorList>
            <person name="Hunter S.S."/>
            <person name="Yano H."/>
            <person name="Loftie-Eaton W."/>
            <person name="Hughes J."/>
            <person name="De Gelder L."/>
            <person name="Stragier P."/>
            <person name="De Vos P."/>
            <person name="Settles M.L."/>
            <person name="Top E.M."/>
        </authorList>
    </citation>
    <scope>NUCLEOTIDE SEQUENCE [LARGE SCALE GENOMIC DNA]</scope>
    <source>
        <strain evidence="3">R28</strain>
    </source>
</reference>
<dbReference type="AlphaFoldDB" id="V8R8D5"/>